<evidence type="ECO:0000256" key="1">
    <source>
        <dbReference type="SAM" id="Phobius"/>
    </source>
</evidence>
<organism evidence="3 4">
    <name type="scientific">Bacillus salacetis</name>
    <dbReference type="NCBI Taxonomy" id="2315464"/>
    <lineage>
        <taxon>Bacteria</taxon>
        <taxon>Bacillati</taxon>
        <taxon>Bacillota</taxon>
        <taxon>Bacilli</taxon>
        <taxon>Bacillales</taxon>
        <taxon>Bacillaceae</taxon>
        <taxon>Bacillus</taxon>
    </lineage>
</organism>
<dbReference type="Pfam" id="PF01569">
    <property type="entry name" value="PAP2"/>
    <property type="match status" value="1"/>
</dbReference>
<evidence type="ECO:0000313" key="4">
    <source>
        <dbReference type="Proteomes" id="UP000265801"/>
    </source>
</evidence>
<keyword evidence="1" id="KW-1133">Transmembrane helix</keyword>
<dbReference type="EMBL" id="QXIR01000008">
    <property type="protein sequence ID" value="RIW35354.1"/>
    <property type="molecule type" value="Genomic_DNA"/>
</dbReference>
<dbReference type="OrthoDB" id="9789113at2"/>
<keyword evidence="1" id="KW-0812">Transmembrane</keyword>
<accession>A0A3A1R0Z0</accession>
<protein>
    <submittedName>
        <fullName evidence="3">Phosphatase PAP2 family protein</fullName>
    </submittedName>
</protein>
<proteinExistence type="predicted"/>
<dbReference type="InterPro" id="IPR036938">
    <property type="entry name" value="PAP2/HPO_sf"/>
</dbReference>
<comment type="caution">
    <text evidence="3">The sequence shown here is derived from an EMBL/GenBank/DDBJ whole genome shotgun (WGS) entry which is preliminary data.</text>
</comment>
<dbReference type="InterPro" id="IPR000326">
    <property type="entry name" value="PAP2/HPO"/>
</dbReference>
<sequence length="106" mass="11583">MGRREGKGGKSAYGRGSKLSIRSSMVGLIFLLVLSFFIMESMLSANGRRAVYARAVFQSVMTGVSRITAAAHFPSDVLAGLLISFSYYILCEFLYRRISGSAQLKS</sequence>
<evidence type="ECO:0000313" key="3">
    <source>
        <dbReference type="EMBL" id="RIW35354.1"/>
    </source>
</evidence>
<evidence type="ECO:0000259" key="2">
    <source>
        <dbReference type="Pfam" id="PF01569"/>
    </source>
</evidence>
<reference evidence="3 4" key="1">
    <citation type="submission" date="2018-09" db="EMBL/GenBank/DDBJ databases">
        <title>Bacillus saliacetes sp. nov., isolated from Thai shrimp paste (Ka-pi).</title>
        <authorList>
            <person name="Daroonpunt R."/>
            <person name="Tanasupawat S."/>
            <person name="Yiamsombut S."/>
        </authorList>
    </citation>
    <scope>NUCLEOTIDE SEQUENCE [LARGE SCALE GENOMIC DNA]</scope>
    <source>
        <strain evidence="3 4">SKP7-4</strain>
    </source>
</reference>
<dbReference type="RefSeq" id="WP_119546399.1">
    <property type="nucleotide sequence ID" value="NZ_QXIR01000008.1"/>
</dbReference>
<dbReference type="Gene3D" id="1.20.144.10">
    <property type="entry name" value="Phosphatidic acid phosphatase type 2/haloperoxidase"/>
    <property type="match status" value="1"/>
</dbReference>
<keyword evidence="4" id="KW-1185">Reference proteome</keyword>
<dbReference type="SUPFAM" id="SSF48317">
    <property type="entry name" value="Acid phosphatase/Vanadium-dependent haloperoxidase"/>
    <property type="match status" value="1"/>
</dbReference>
<name>A0A3A1R0Z0_9BACI</name>
<dbReference type="AlphaFoldDB" id="A0A3A1R0Z0"/>
<feature type="transmembrane region" description="Helical" evidence="1">
    <location>
        <begin position="77"/>
        <end position="95"/>
    </location>
</feature>
<feature type="transmembrane region" description="Helical" evidence="1">
    <location>
        <begin position="20"/>
        <end position="39"/>
    </location>
</feature>
<gene>
    <name evidence="3" type="ORF">D3H55_08135</name>
</gene>
<feature type="domain" description="Phosphatidic acid phosphatase type 2/haloperoxidase" evidence="2">
    <location>
        <begin position="30"/>
        <end position="91"/>
    </location>
</feature>
<keyword evidence="1" id="KW-0472">Membrane</keyword>
<dbReference type="Proteomes" id="UP000265801">
    <property type="component" value="Unassembled WGS sequence"/>
</dbReference>